<accession>A0A6A5U1M3</accession>
<evidence type="ECO:0000313" key="1">
    <source>
        <dbReference type="EMBL" id="KAF1958180.1"/>
    </source>
</evidence>
<keyword evidence="2" id="KW-1185">Reference proteome</keyword>
<dbReference type="Proteomes" id="UP000800035">
    <property type="component" value="Unassembled WGS sequence"/>
</dbReference>
<dbReference type="EMBL" id="ML976987">
    <property type="protein sequence ID" value="KAF1958180.1"/>
    <property type="molecule type" value="Genomic_DNA"/>
</dbReference>
<name>A0A6A5U1M3_9PLEO</name>
<gene>
    <name evidence="1" type="ORF">CC80DRAFT_502972</name>
</gene>
<dbReference type="AlphaFoldDB" id="A0A6A5U1M3"/>
<organism evidence="1 2">
    <name type="scientific">Byssothecium circinans</name>
    <dbReference type="NCBI Taxonomy" id="147558"/>
    <lineage>
        <taxon>Eukaryota</taxon>
        <taxon>Fungi</taxon>
        <taxon>Dikarya</taxon>
        <taxon>Ascomycota</taxon>
        <taxon>Pezizomycotina</taxon>
        <taxon>Dothideomycetes</taxon>
        <taxon>Pleosporomycetidae</taxon>
        <taxon>Pleosporales</taxon>
        <taxon>Massarineae</taxon>
        <taxon>Massarinaceae</taxon>
        <taxon>Byssothecium</taxon>
    </lineage>
</organism>
<sequence length="376" mass="43422">MTPELQEKIAKSRADLDPKLNFLKDHPLDFNDMERKISNDEWFKDFHRFHTVYKTLDTWDEHQLRVYMMVPKKLKTTNGTPILFQCLWHGGGLTTGGIGGADHKNGEWWSHWFPDYKRTMQIKSNAITFIPINACEDWIKKCLNDKKMDDGANICRDRLLISGESAGALLAIYSWLTGKENLKINALLLHYSMLEYYARNLPENEKCKFMGADIFPDDVLIGAKDLIAKVEELRNEGRLPARSDTPPPEGMHAAFGLSVTKLWEPVYRHGDRSSDALDRLSEQRSEPNFFPKLFMFHGEEDTNCPIENVHKFLKILKAKGWSKMPDPVFERVAGKPHAFDYNIPYPEGVDPKDNNGEDAKWLQRILVDLEKWWAAP</sequence>
<evidence type="ECO:0008006" key="3">
    <source>
        <dbReference type="Google" id="ProtNLM"/>
    </source>
</evidence>
<dbReference type="Gene3D" id="3.40.50.1820">
    <property type="entry name" value="alpha/beta hydrolase"/>
    <property type="match status" value="1"/>
</dbReference>
<protein>
    <recommendedName>
        <fullName evidence="3">Alpha/beta-hydrolase</fullName>
    </recommendedName>
</protein>
<proteinExistence type="predicted"/>
<reference evidence="1" key="1">
    <citation type="journal article" date="2020" name="Stud. Mycol.">
        <title>101 Dothideomycetes genomes: a test case for predicting lifestyles and emergence of pathogens.</title>
        <authorList>
            <person name="Haridas S."/>
            <person name="Albert R."/>
            <person name="Binder M."/>
            <person name="Bloem J."/>
            <person name="Labutti K."/>
            <person name="Salamov A."/>
            <person name="Andreopoulos B."/>
            <person name="Baker S."/>
            <person name="Barry K."/>
            <person name="Bills G."/>
            <person name="Bluhm B."/>
            <person name="Cannon C."/>
            <person name="Castanera R."/>
            <person name="Culley D."/>
            <person name="Daum C."/>
            <person name="Ezra D."/>
            <person name="Gonzalez J."/>
            <person name="Henrissat B."/>
            <person name="Kuo A."/>
            <person name="Liang C."/>
            <person name="Lipzen A."/>
            <person name="Lutzoni F."/>
            <person name="Magnuson J."/>
            <person name="Mondo S."/>
            <person name="Nolan M."/>
            <person name="Ohm R."/>
            <person name="Pangilinan J."/>
            <person name="Park H.-J."/>
            <person name="Ramirez L."/>
            <person name="Alfaro M."/>
            <person name="Sun H."/>
            <person name="Tritt A."/>
            <person name="Yoshinaga Y."/>
            <person name="Zwiers L.-H."/>
            <person name="Turgeon B."/>
            <person name="Goodwin S."/>
            <person name="Spatafora J."/>
            <person name="Crous P."/>
            <person name="Grigoriev I."/>
        </authorList>
    </citation>
    <scope>NUCLEOTIDE SEQUENCE</scope>
    <source>
        <strain evidence="1">CBS 675.92</strain>
    </source>
</reference>
<evidence type="ECO:0000313" key="2">
    <source>
        <dbReference type="Proteomes" id="UP000800035"/>
    </source>
</evidence>
<dbReference type="SUPFAM" id="SSF53474">
    <property type="entry name" value="alpha/beta-Hydrolases"/>
    <property type="match status" value="1"/>
</dbReference>
<dbReference type="InterPro" id="IPR029058">
    <property type="entry name" value="AB_hydrolase_fold"/>
</dbReference>
<dbReference type="OrthoDB" id="19653at2759"/>